<evidence type="ECO:0000256" key="1">
    <source>
        <dbReference type="SAM" id="MobiDB-lite"/>
    </source>
</evidence>
<evidence type="ECO:0000313" key="2">
    <source>
        <dbReference type="EMBL" id="KAJ1099070.1"/>
    </source>
</evidence>
<sequence length="71" mass="7723">MLRPTHGHSCRSTAPLRVPRPCPTHPGLGTHTGSEQTCLAVLVGSTERGPGISHFPRIVRSQIQPNLPFLY</sequence>
<dbReference type="Proteomes" id="UP001066276">
    <property type="component" value="Chromosome 10"/>
</dbReference>
<evidence type="ECO:0000313" key="3">
    <source>
        <dbReference type="Proteomes" id="UP001066276"/>
    </source>
</evidence>
<gene>
    <name evidence="2" type="ORF">NDU88_004174</name>
</gene>
<feature type="region of interest" description="Disordered" evidence="1">
    <location>
        <begin position="1"/>
        <end position="30"/>
    </location>
</feature>
<comment type="caution">
    <text evidence="2">The sequence shown here is derived from an EMBL/GenBank/DDBJ whole genome shotgun (WGS) entry which is preliminary data.</text>
</comment>
<proteinExistence type="predicted"/>
<keyword evidence="3" id="KW-1185">Reference proteome</keyword>
<organism evidence="2 3">
    <name type="scientific">Pleurodeles waltl</name>
    <name type="common">Iberian ribbed newt</name>
    <dbReference type="NCBI Taxonomy" id="8319"/>
    <lineage>
        <taxon>Eukaryota</taxon>
        <taxon>Metazoa</taxon>
        <taxon>Chordata</taxon>
        <taxon>Craniata</taxon>
        <taxon>Vertebrata</taxon>
        <taxon>Euteleostomi</taxon>
        <taxon>Amphibia</taxon>
        <taxon>Batrachia</taxon>
        <taxon>Caudata</taxon>
        <taxon>Salamandroidea</taxon>
        <taxon>Salamandridae</taxon>
        <taxon>Pleurodelinae</taxon>
        <taxon>Pleurodeles</taxon>
    </lineage>
</organism>
<dbReference type="AlphaFoldDB" id="A0AAV7M8G8"/>
<accession>A0AAV7M8G8</accession>
<reference evidence="2" key="1">
    <citation type="journal article" date="2022" name="bioRxiv">
        <title>Sequencing and chromosome-scale assembly of the giantPleurodeles waltlgenome.</title>
        <authorList>
            <person name="Brown T."/>
            <person name="Elewa A."/>
            <person name="Iarovenko S."/>
            <person name="Subramanian E."/>
            <person name="Araus A.J."/>
            <person name="Petzold A."/>
            <person name="Susuki M."/>
            <person name="Suzuki K.-i.T."/>
            <person name="Hayashi T."/>
            <person name="Toyoda A."/>
            <person name="Oliveira C."/>
            <person name="Osipova E."/>
            <person name="Leigh N.D."/>
            <person name="Simon A."/>
            <person name="Yun M.H."/>
        </authorList>
    </citation>
    <scope>NUCLEOTIDE SEQUENCE</scope>
    <source>
        <strain evidence="2">20211129_DDA</strain>
        <tissue evidence="2">Liver</tissue>
    </source>
</reference>
<name>A0AAV7M8G8_PLEWA</name>
<dbReference type="EMBL" id="JANPWB010000014">
    <property type="protein sequence ID" value="KAJ1099070.1"/>
    <property type="molecule type" value="Genomic_DNA"/>
</dbReference>
<protein>
    <submittedName>
        <fullName evidence="2">Uncharacterized protein</fullName>
    </submittedName>
</protein>